<organism evidence="3 4">
    <name type="scientific">Actinomadura keratinilytica</name>
    <dbReference type="NCBI Taxonomy" id="547461"/>
    <lineage>
        <taxon>Bacteria</taxon>
        <taxon>Bacillati</taxon>
        <taxon>Actinomycetota</taxon>
        <taxon>Actinomycetes</taxon>
        <taxon>Streptosporangiales</taxon>
        <taxon>Thermomonosporaceae</taxon>
        <taxon>Actinomadura</taxon>
    </lineage>
</organism>
<reference evidence="4" key="1">
    <citation type="journal article" date="2019" name="Int. J. Syst. Evol. Microbiol.">
        <title>The Global Catalogue of Microorganisms (GCM) 10K type strain sequencing project: providing services to taxonomists for standard genome sequencing and annotation.</title>
        <authorList>
            <consortium name="The Broad Institute Genomics Platform"/>
            <consortium name="The Broad Institute Genome Sequencing Center for Infectious Disease"/>
            <person name="Wu L."/>
            <person name="Ma J."/>
        </authorList>
    </citation>
    <scope>NUCLEOTIDE SEQUENCE [LARGE SCALE GENOMIC DNA]</scope>
    <source>
        <strain evidence="4">JCM 17316</strain>
    </source>
</reference>
<evidence type="ECO:0000313" key="4">
    <source>
        <dbReference type="Proteomes" id="UP001500266"/>
    </source>
</evidence>
<name>A0ABP7YKU0_9ACTN</name>
<protein>
    <submittedName>
        <fullName evidence="3">Type 1 glutamine amidotransferase domain-containing protein</fullName>
    </submittedName>
</protein>
<evidence type="ECO:0000256" key="1">
    <source>
        <dbReference type="ARBA" id="ARBA00008542"/>
    </source>
</evidence>
<dbReference type="SUPFAM" id="SSF52317">
    <property type="entry name" value="Class I glutamine amidotransferase-like"/>
    <property type="match status" value="1"/>
</dbReference>
<keyword evidence="3" id="KW-0315">Glutamine amidotransferase</keyword>
<accession>A0ABP7YKU0</accession>
<keyword evidence="4" id="KW-1185">Reference proteome</keyword>
<dbReference type="RefSeq" id="WP_345020013.1">
    <property type="nucleotide sequence ID" value="NZ_BAABDO010000023.1"/>
</dbReference>
<feature type="domain" description="DJ-1/PfpI" evidence="2">
    <location>
        <begin position="8"/>
        <end position="180"/>
    </location>
</feature>
<proteinExistence type="inferred from homology"/>
<dbReference type="Proteomes" id="UP001500266">
    <property type="component" value="Unassembled WGS sequence"/>
</dbReference>
<comment type="caution">
    <text evidence="3">The sequence shown here is derived from an EMBL/GenBank/DDBJ whole genome shotgun (WGS) entry which is preliminary data.</text>
</comment>
<dbReference type="PANTHER" id="PTHR42733:SF12">
    <property type="entry name" value="PROTEINASE"/>
    <property type="match status" value="1"/>
</dbReference>
<dbReference type="InterPro" id="IPR006286">
    <property type="entry name" value="C56_PfpI-like"/>
</dbReference>
<dbReference type="CDD" id="cd03134">
    <property type="entry name" value="GATase1_PfpI_like"/>
    <property type="match status" value="1"/>
</dbReference>
<comment type="similarity">
    <text evidence="1">Belongs to the peptidase C56 family.</text>
</comment>
<dbReference type="NCBIfam" id="TIGR01382">
    <property type="entry name" value="PfpI"/>
    <property type="match status" value="1"/>
</dbReference>
<dbReference type="Gene3D" id="3.40.50.880">
    <property type="match status" value="1"/>
</dbReference>
<dbReference type="PANTHER" id="PTHR42733">
    <property type="entry name" value="DJ-1 PROTEIN"/>
    <property type="match status" value="1"/>
</dbReference>
<dbReference type="PROSITE" id="PS51276">
    <property type="entry name" value="PEPTIDASE_C56_PFPI"/>
    <property type="match status" value="1"/>
</dbReference>
<dbReference type="Pfam" id="PF01965">
    <property type="entry name" value="DJ-1_PfpI"/>
    <property type="match status" value="1"/>
</dbReference>
<evidence type="ECO:0000259" key="2">
    <source>
        <dbReference type="Pfam" id="PF01965"/>
    </source>
</evidence>
<dbReference type="InterPro" id="IPR002818">
    <property type="entry name" value="DJ-1/PfpI"/>
</dbReference>
<evidence type="ECO:0000313" key="3">
    <source>
        <dbReference type="EMBL" id="GAA4137200.1"/>
    </source>
</evidence>
<gene>
    <name evidence="3" type="ORF">GCM10022416_21500</name>
</gene>
<dbReference type="InterPro" id="IPR029062">
    <property type="entry name" value="Class_I_gatase-like"/>
</dbReference>
<sequence>MATELQGKTIAFLVAPEGVEQVELTEPWNAVERAGGRPVLVSTEMGRVQAFDHLDKADTFDADAVAGGTDPADFDALVLPGGVANPDHLRTQPEAVAFVRGFFDHGKPVAAICHAPWTLIEADVVRGRTLTSWPSLRTDLRNAGAIWVDEEVQVCRARHNTLVTSRKPDDLKAFCQAIVEAFRA</sequence>
<dbReference type="EMBL" id="BAABDO010000023">
    <property type="protein sequence ID" value="GAA4137200.1"/>
    <property type="molecule type" value="Genomic_DNA"/>
</dbReference>